<evidence type="ECO:0000256" key="1">
    <source>
        <dbReference type="SAM" id="MobiDB-lite"/>
    </source>
</evidence>
<comment type="caution">
    <text evidence="2">The sequence shown here is derived from an EMBL/GenBank/DDBJ whole genome shotgun (WGS) entry which is preliminary data.</text>
</comment>
<dbReference type="AlphaFoldDB" id="A0AAW1SD09"/>
<keyword evidence="3" id="KW-1185">Reference proteome</keyword>
<feature type="region of interest" description="Disordered" evidence="1">
    <location>
        <begin position="254"/>
        <end position="275"/>
    </location>
</feature>
<sequence length="304" mass="32215">MLYIGAATAQIDSVGPPCASNCLYAVQGNLTLQNIATSTWTSFPELAILNDAKYVTSRPDQVYQPQTICVSATFCQAQSLLSSSYEDGPKPCDSGCQLISGPNSTFAKVAEELTAAAQSRNSQAAGIAPISLLDLNPASDYAGSFQTIISPVCAPYVSCRPELQCIVPINPMSTAAQLSSYTSTSLNQLSYLNANFAQRLNATALGPSLCVREGCEDVIAAGCNTGCAVALPHNTTYGQLQSALPFPKEADFLRNPSLNSGGNPDASNTSPWDSQLDYLNGNDLEGFLPTYNGQNETFQNYQNN</sequence>
<gene>
    <name evidence="2" type="ORF">WJX84_010848</name>
</gene>
<evidence type="ECO:0000313" key="3">
    <source>
        <dbReference type="Proteomes" id="UP001485043"/>
    </source>
</evidence>
<dbReference type="EMBL" id="JALJOV010001692">
    <property type="protein sequence ID" value="KAK9843557.1"/>
    <property type="molecule type" value="Genomic_DNA"/>
</dbReference>
<protein>
    <submittedName>
        <fullName evidence="2">Uncharacterized protein</fullName>
    </submittedName>
</protein>
<dbReference type="Proteomes" id="UP001485043">
    <property type="component" value="Unassembled WGS sequence"/>
</dbReference>
<reference evidence="2 3" key="1">
    <citation type="journal article" date="2024" name="Nat. Commun.">
        <title>Phylogenomics reveals the evolutionary origins of lichenization in chlorophyte algae.</title>
        <authorList>
            <person name="Puginier C."/>
            <person name="Libourel C."/>
            <person name="Otte J."/>
            <person name="Skaloud P."/>
            <person name="Haon M."/>
            <person name="Grisel S."/>
            <person name="Petersen M."/>
            <person name="Berrin J.G."/>
            <person name="Delaux P.M."/>
            <person name="Dal Grande F."/>
            <person name="Keller J."/>
        </authorList>
    </citation>
    <scope>NUCLEOTIDE SEQUENCE [LARGE SCALE GENOMIC DNA]</scope>
    <source>
        <strain evidence="2 3">SAG 2523</strain>
    </source>
</reference>
<feature type="compositionally biased region" description="Polar residues" evidence="1">
    <location>
        <begin position="256"/>
        <end position="273"/>
    </location>
</feature>
<proteinExistence type="predicted"/>
<name>A0AAW1SD09_9CHLO</name>
<accession>A0AAW1SD09</accession>
<evidence type="ECO:0000313" key="2">
    <source>
        <dbReference type="EMBL" id="KAK9843557.1"/>
    </source>
</evidence>
<organism evidence="2 3">
    <name type="scientific">Apatococcus fuscideae</name>
    <dbReference type="NCBI Taxonomy" id="2026836"/>
    <lineage>
        <taxon>Eukaryota</taxon>
        <taxon>Viridiplantae</taxon>
        <taxon>Chlorophyta</taxon>
        <taxon>core chlorophytes</taxon>
        <taxon>Trebouxiophyceae</taxon>
        <taxon>Chlorellales</taxon>
        <taxon>Chlorellaceae</taxon>
        <taxon>Apatococcus</taxon>
    </lineage>
</organism>